<dbReference type="AlphaFoldDB" id="A0A1H9J6M6"/>
<dbReference type="EMBL" id="FOET01000016">
    <property type="protein sequence ID" value="SEQ82417.1"/>
    <property type="molecule type" value="Genomic_DNA"/>
</dbReference>
<organism evidence="1 2">
    <name type="scientific">Streptomyces radiopugnans</name>
    <dbReference type="NCBI Taxonomy" id="403935"/>
    <lineage>
        <taxon>Bacteria</taxon>
        <taxon>Bacillati</taxon>
        <taxon>Actinomycetota</taxon>
        <taxon>Actinomycetes</taxon>
        <taxon>Kitasatosporales</taxon>
        <taxon>Streptomycetaceae</taxon>
        <taxon>Streptomyces</taxon>
    </lineage>
</organism>
<gene>
    <name evidence="1" type="ORF">SAMN05216481_11690</name>
</gene>
<protein>
    <submittedName>
        <fullName evidence="1">Uncharacterized protein</fullName>
    </submittedName>
</protein>
<sequence>MKWHIAKKLVAKPFLGREVEPVREAYEAANGQAKHRTVDWQPSDNVAAVRYRPISNGDLIAWEQPIGPVFATLAHPVDLADALKARPENPTRGQVQYALSRLSVKISPTSQLTRAI</sequence>
<dbReference type="Proteomes" id="UP000199055">
    <property type="component" value="Unassembled WGS sequence"/>
</dbReference>
<accession>A0A1H9J6M6</accession>
<dbReference type="RefSeq" id="WP_177214100.1">
    <property type="nucleotide sequence ID" value="NZ_FOET01000016.1"/>
</dbReference>
<keyword evidence="2" id="KW-1185">Reference proteome</keyword>
<evidence type="ECO:0000313" key="1">
    <source>
        <dbReference type="EMBL" id="SEQ82417.1"/>
    </source>
</evidence>
<reference evidence="1 2" key="1">
    <citation type="submission" date="2016-10" db="EMBL/GenBank/DDBJ databases">
        <authorList>
            <person name="de Groot N.N."/>
        </authorList>
    </citation>
    <scope>NUCLEOTIDE SEQUENCE [LARGE SCALE GENOMIC DNA]</scope>
    <source>
        <strain evidence="1 2">CGMCC 4.3519</strain>
    </source>
</reference>
<evidence type="ECO:0000313" key="2">
    <source>
        <dbReference type="Proteomes" id="UP000199055"/>
    </source>
</evidence>
<proteinExistence type="predicted"/>
<name>A0A1H9J6M6_9ACTN</name>